<dbReference type="SUPFAM" id="SSF56235">
    <property type="entry name" value="N-terminal nucleophile aminohydrolases (Ntn hydrolases)"/>
    <property type="match status" value="1"/>
</dbReference>
<reference evidence="4" key="1">
    <citation type="submission" date="2021-05" db="EMBL/GenBank/DDBJ databases">
        <title>A free-living protist that lacks canonical eukaryotic 1 DNA replication and segregation systems.</title>
        <authorList>
            <person name="Salas-Leiva D.E."/>
            <person name="Tromer E.C."/>
            <person name="Curtis B.A."/>
            <person name="Jerlstrom-Hultqvist J."/>
            <person name="Kolisko M."/>
            <person name="Yi Z."/>
            <person name="Salas-Leiva J.S."/>
            <person name="Gallot-Lavallee L."/>
            <person name="Kops G.J.P.L."/>
            <person name="Archibald J.M."/>
            <person name="Simpson A.G.B."/>
            <person name="Roger A.J."/>
        </authorList>
    </citation>
    <scope>NUCLEOTIDE SEQUENCE</scope>
    <source>
        <strain evidence="4">BICM</strain>
    </source>
</reference>
<dbReference type="PROSITE" id="PS51475">
    <property type="entry name" value="PROTEASOME_ALPHA_2"/>
    <property type="match status" value="1"/>
</dbReference>
<gene>
    <name evidence="4" type="ORF">J8273_4869</name>
</gene>
<dbReference type="InterPro" id="IPR000426">
    <property type="entry name" value="Proteasome_asu_N"/>
</dbReference>
<keyword evidence="1 2" id="KW-0647">Proteasome</keyword>
<name>A0A8J6AX64_9EUKA</name>
<sequence>MSRSSGFDRQITIFSPEGRLYQIEYVFKAIRNVGASTVAIRGDDCVVIAVHKKVSDKLFDPSSITCFHRISEHVALAAVGMSADSLAIAADARSESAEFMYNYGYEMPVDLVAQRMADKAATKTQQTWMRPHGCAGLFFGIDIERGPALYRTDPAGTSVGYKACALGNKETELTAFLEKSLGEDATEPADLSLNGAIKLAVAAMRDAIGNEVVVGDLEVMVVSGENAVPRMVGTEEMEGV</sequence>
<accession>A0A8J6AX64</accession>
<feature type="domain" description="Proteasome alpha-type subunits" evidence="3">
    <location>
        <begin position="7"/>
        <end position="29"/>
    </location>
</feature>
<evidence type="ECO:0000256" key="2">
    <source>
        <dbReference type="PROSITE-ProRule" id="PRU00808"/>
    </source>
</evidence>
<dbReference type="PANTHER" id="PTHR11599">
    <property type="entry name" value="PROTEASOME SUBUNIT ALPHA/BETA"/>
    <property type="match status" value="1"/>
</dbReference>
<keyword evidence="5" id="KW-1185">Reference proteome</keyword>
<comment type="caution">
    <text evidence="4">The sequence shown here is derived from an EMBL/GenBank/DDBJ whole genome shotgun (WGS) entry which is preliminary data.</text>
</comment>
<dbReference type="AlphaFoldDB" id="A0A8J6AX64"/>
<organism evidence="4 5">
    <name type="scientific">Carpediemonas membranifera</name>
    <dbReference type="NCBI Taxonomy" id="201153"/>
    <lineage>
        <taxon>Eukaryota</taxon>
        <taxon>Metamonada</taxon>
        <taxon>Carpediemonas-like organisms</taxon>
        <taxon>Carpediemonas</taxon>
    </lineage>
</organism>
<evidence type="ECO:0000313" key="5">
    <source>
        <dbReference type="Proteomes" id="UP000717585"/>
    </source>
</evidence>
<evidence type="ECO:0000259" key="3">
    <source>
        <dbReference type="SMART" id="SM00948"/>
    </source>
</evidence>
<protein>
    <submittedName>
        <fullName evidence="4">Proteasome, subunit alpha/beta</fullName>
    </submittedName>
</protein>
<dbReference type="SMART" id="SM00948">
    <property type="entry name" value="Proteasome_A_N"/>
    <property type="match status" value="1"/>
</dbReference>
<dbReference type="GO" id="GO:0019773">
    <property type="term" value="C:proteasome core complex, alpha-subunit complex"/>
    <property type="evidence" value="ECO:0007669"/>
    <property type="project" value="UniProtKB-UniRule"/>
</dbReference>
<dbReference type="InterPro" id="IPR001353">
    <property type="entry name" value="Proteasome_sua/b"/>
</dbReference>
<proteinExistence type="inferred from homology"/>
<dbReference type="InterPro" id="IPR023332">
    <property type="entry name" value="Proteasome_alpha-type"/>
</dbReference>
<dbReference type="Gene3D" id="3.60.20.10">
    <property type="entry name" value="Glutamine Phosphoribosylpyrophosphate, subunit 1, domain 1"/>
    <property type="match status" value="1"/>
</dbReference>
<dbReference type="GO" id="GO:0006511">
    <property type="term" value="P:ubiquitin-dependent protein catabolic process"/>
    <property type="evidence" value="ECO:0007669"/>
    <property type="project" value="InterPro"/>
</dbReference>
<dbReference type="Pfam" id="PF00227">
    <property type="entry name" value="Proteasome"/>
    <property type="match status" value="1"/>
</dbReference>
<evidence type="ECO:0000313" key="4">
    <source>
        <dbReference type="EMBL" id="KAG9393750.1"/>
    </source>
</evidence>
<dbReference type="InterPro" id="IPR050115">
    <property type="entry name" value="Proteasome_alpha"/>
</dbReference>
<dbReference type="Proteomes" id="UP000717585">
    <property type="component" value="Unassembled WGS sequence"/>
</dbReference>
<evidence type="ECO:0000256" key="1">
    <source>
        <dbReference type="ARBA" id="ARBA00022942"/>
    </source>
</evidence>
<dbReference type="EMBL" id="JAHDYR010000021">
    <property type="protein sequence ID" value="KAG9393750.1"/>
    <property type="molecule type" value="Genomic_DNA"/>
</dbReference>
<dbReference type="InterPro" id="IPR029055">
    <property type="entry name" value="Ntn_hydrolases_N"/>
</dbReference>
<dbReference type="Pfam" id="PF10584">
    <property type="entry name" value="Proteasome_A_N"/>
    <property type="match status" value="1"/>
</dbReference>
<dbReference type="OrthoDB" id="431557at2759"/>
<comment type="similarity">
    <text evidence="2">Belongs to the peptidase T1A family.</text>
</comment>